<dbReference type="GO" id="GO:0003700">
    <property type="term" value="F:DNA-binding transcription factor activity"/>
    <property type="evidence" value="ECO:0007669"/>
    <property type="project" value="InterPro"/>
</dbReference>
<keyword evidence="6" id="KW-1185">Reference proteome</keyword>
<name>A0AAE1RP92_9SOLA</name>
<dbReference type="Proteomes" id="UP001291623">
    <property type="component" value="Unassembled WGS sequence"/>
</dbReference>
<feature type="domain" description="BZIP" evidence="4">
    <location>
        <begin position="50"/>
        <end position="107"/>
    </location>
</feature>
<organism evidence="5 6">
    <name type="scientific">Anisodus tanguticus</name>
    <dbReference type="NCBI Taxonomy" id="243964"/>
    <lineage>
        <taxon>Eukaryota</taxon>
        <taxon>Viridiplantae</taxon>
        <taxon>Streptophyta</taxon>
        <taxon>Embryophyta</taxon>
        <taxon>Tracheophyta</taxon>
        <taxon>Spermatophyta</taxon>
        <taxon>Magnoliopsida</taxon>
        <taxon>eudicotyledons</taxon>
        <taxon>Gunneridae</taxon>
        <taxon>Pentapetalae</taxon>
        <taxon>asterids</taxon>
        <taxon>lamiids</taxon>
        <taxon>Solanales</taxon>
        <taxon>Solanaceae</taxon>
        <taxon>Solanoideae</taxon>
        <taxon>Hyoscyameae</taxon>
        <taxon>Anisodus</taxon>
    </lineage>
</organism>
<keyword evidence="1" id="KW-0805">Transcription regulation</keyword>
<comment type="caution">
    <text evidence="5">The sequence shown here is derived from an EMBL/GenBank/DDBJ whole genome shotgun (WGS) entry which is preliminary data.</text>
</comment>
<dbReference type="GO" id="GO:0045893">
    <property type="term" value="P:positive regulation of DNA-templated transcription"/>
    <property type="evidence" value="ECO:0007669"/>
    <property type="project" value="TreeGrafter"/>
</dbReference>
<keyword evidence="3" id="KW-0539">Nucleus</keyword>
<sequence>MNNKRKRSNPDLNLCLKTPIDQEESSNKLLTLDEAMDFELKHVNVDPNVDVKKLRRTISNRLSAQRARNKRVECIAELEKKVKSLEGRIAFDAPEIENEKDKYKMLKLEGNMNGYCTGQWASKIRPSSLVEIEENKLELRRLKELPKALEKEHDSRSISLFEIERQDYNSNDESESAAGMDMDQSIDQYLNLDAINFYPPKND</sequence>
<dbReference type="PANTHER" id="PTHR46391">
    <property type="entry name" value="BASIC LEUCINE ZIPPER 34"/>
    <property type="match status" value="1"/>
</dbReference>
<dbReference type="SMART" id="SM00338">
    <property type="entry name" value="BRLZ"/>
    <property type="match status" value="1"/>
</dbReference>
<keyword evidence="2" id="KW-0804">Transcription</keyword>
<dbReference type="AlphaFoldDB" id="A0AAE1RP92"/>
<dbReference type="PROSITE" id="PS00036">
    <property type="entry name" value="BZIP_BASIC"/>
    <property type="match status" value="1"/>
</dbReference>
<dbReference type="Gene3D" id="1.20.5.170">
    <property type="match status" value="1"/>
</dbReference>
<dbReference type="GO" id="GO:0005634">
    <property type="term" value="C:nucleus"/>
    <property type="evidence" value="ECO:0007669"/>
    <property type="project" value="TreeGrafter"/>
</dbReference>
<dbReference type="GO" id="GO:0003677">
    <property type="term" value="F:DNA binding"/>
    <property type="evidence" value="ECO:0007669"/>
    <property type="project" value="TreeGrafter"/>
</dbReference>
<dbReference type="Pfam" id="PF00170">
    <property type="entry name" value="bZIP_1"/>
    <property type="match status" value="1"/>
</dbReference>
<dbReference type="InterPro" id="IPR052483">
    <property type="entry name" value="bZIP_transcription_regulators"/>
</dbReference>
<evidence type="ECO:0000256" key="3">
    <source>
        <dbReference type="ARBA" id="ARBA00023242"/>
    </source>
</evidence>
<dbReference type="InterPro" id="IPR004827">
    <property type="entry name" value="bZIP"/>
</dbReference>
<reference evidence="5" key="1">
    <citation type="submission" date="2023-12" db="EMBL/GenBank/DDBJ databases">
        <title>Genome assembly of Anisodus tanguticus.</title>
        <authorList>
            <person name="Wang Y.-J."/>
        </authorList>
    </citation>
    <scope>NUCLEOTIDE SEQUENCE</scope>
    <source>
        <strain evidence="5">KB-2021</strain>
        <tissue evidence="5">Leaf</tissue>
    </source>
</reference>
<evidence type="ECO:0000259" key="4">
    <source>
        <dbReference type="PROSITE" id="PS50217"/>
    </source>
</evidence>
<gene>
    <name evidence="5" type="ORF">RND71_024941</name>
</gene>
<evidence type="ECO:0000256" key="1">
    <source>
        <dbReference type="ARBA" id="ARBA00023015"/>
    </source>
</evidence>
<evidence type="ECO:0000313" key="5">
    <source>
        <dbReference type="EMBL" id="KAK4355970.1"/>
    </source>
</evidence>
<protein>
    <recommendedName>
        <fullName evidence="4">BZIP domain-containing protein</fullName>
    </recommendedName>
</protein>
<dbReference type="PROSITE" id="PS50217">
    <property type="entry name" value="BZIP"/>
    <property type="match status" value="1"/>
</dbReference>
<dbReference type="SUPFAM" id="SSF57959">
    <property type="entry name" value="Leucine zipper domain"/>
    <property type="match status" value="1"/>
</dbReference>
<dbReference type="PANTHER" id="PTHR46391:SF17">
    <property type="entry name" value="BASIC LEUCINE ZIPPER 19-LIKE"/>
    <property type="match status" value="1"/>
</dbReference>
<evidence type="ECO:0000256" key="2">
    <source>
        <dbReference type="ARBA" id="ARBA00023163"/>
    </source>
</evidence>
<proteinExistence type="predicted"/>
<dbReference type="InterPro" id="IPR046347">
    <property type="entry name" value="bZIP_sf"/>
</dbReference>
<accession>A0AAE1RP92</accession>
<evidence type="ECO:0000313" key="6">
    <source>
        <dbReference type="Proteomes" id="UP001291623"/>
    </source>
</evidence>
<dbReference type="EMBL" id="JAVYJV010000013">
    <property type="protein sequence ID" value="KAK4355970.1"/>
    <property type="molecule type" value="Genomic_DNA"/>
</dbReference>